<sequence length="403" mass="44454">MVVTVAEGGGGGVGGGGGGGGGVWDSVVEITKVAQSKGSDPLLWAVQLSSNLNSAGVNLPSVEVAHVLVSYICWDNNVPILWKFLEKALMLRIVPPLLVLALLSERVIPSRRLQPVAYRLYMELLKRYAFTLKCQIHGPDYQKVMKSIDAVLHLFENFGLPATEPGILVVEFIFSIVWQLLDASLDDEGLLELTPEMKSRWPTKPLEMEIDGCNGFDEERTEYHQRLQNMNTVMAVEIIGQFLQNKVTSRIIYLARRNLPTHWVGFTQRIQLLGANSSALRNSKILTSEALLQLVSDTRIVLSQECKTSSPKNFHAVITFGSLACSAGLCHGASRSALWLPLDLFLENVMDGYQVNPTSAIEVITGLIKTLQAINGTSWHDTFLGLWIAALRLVQRVSIVMDD</sequence>
<name>A0ACC0YGG3_9ROSI</name>
<protein>
    <submittedName>
        <fullName evidence="1">Uncharacterized protein</fullName>
    </submittedName>
</protein>
<keyword evidence="2" id="KW-1185">Reference proteome</keyword>
<comment type="caution">
    <text evidence="1">The sequence shown here is derived from an EMBL/GenBank/DDBJ whole genome shotgun (WGS) entry which is preliminary data.</text>
</comment>
<accession>A0ACC0YGG3</accession>
<organism evidence="1 2">
    <name type="scientific">Pistacia integerrima</name>
    <dbReference type="NCBI Taxonomy" id="434235"/>
    <lineage>
        <taxon>Eukaryota</taxon>
        <taxon>Viridiplantae</taxon>
        <taxon>Streptophyta</taxon>
        <taxon>Embryophyta</taxon>
        <taxon>Tracheophyta</taxon>
        <taxon>Spermatophyta</taxon>
        <taxon>Magnoliopsida</taxon>
        <taxon>eudicotyledons</taxon>
        <taxon>Gunneridae</taxon>
        <taxon>Pentapetalae</taxon>
        <taxon>rosids</taxon>
        <taxon>malvids</taxon>
        <taxon>Sapindales</taxon>
        <taxon>Anacardiaceae</taxon>
        <taxon>Pistacia</taxon>
    </lineage>
</organism>
<evidence type="ECO:0000313" key="2">
    <source>
        <dbReference type="Proteomes" id="UP001163603"/>
    </source>
</evidence>
<dbReference type="EMBL" id="CM047742">
    <property type="protein sequence ID" value="KAJ0035432.1"/>
    <property type="molecule type" value="Genomic_DNA"/>
</dbReference>
<dbReference type="Proteomes" id="UP001163603">
    <property type="component" value="Chromosome 7"/>
</dbReference>
<reference evidence="2" key="1">
    <citation type="journal article" date="2023" name="G3 (Bethesda)">
        <title>Genome assembly and association tests identify interacting loci associated with vigor, precocity, and sex in interspecific pistachio rootstocks.</title>
        <authorList>
            <person name="Palmer W."/>
            <person name="Jacygrad E."/>
            <person name="Sagayaradj S."/>
            <person name="Cavanaugh K."/>
            <person name="Han R."/>
            <person name="Bertier L."/>
            <person name="Beede B."/>
            <person name="Kafkas S."/>
            <person name="Golino D."/>
            <person name="Preece J."/>
            <person name="Michelmore R."/>
        </authorList>
    </citation>
    <scope>NUCLEOTIDE SEQUENCE [LARGE SCALE GENOMIC DNA]</scope>
</reference>
<evidence type="ECO:0000313" key="1">
    <source>
        <dbReference type="EMBL" id="KAJ0035432.1"/>
    </source>
</evidence>
<proteinExistence type="predicted"/>
<gene>
    <name evidence="1" type="ORF">Pint_24923</name>
</gene>